<comment type="caution">
    <text evidence="8">The sequence shown here is derived from an EMBL/GenBank/DDBJ whole genome shotgun (WGS) entry which is preliminary data.</text>
</comment>
<proteinExistence type="predicted"/>
<name>A0A8J5XJV0_DIALT</name>
<sequence>MERAFFVLLYLAFNATFNLFNRWALHMSGFHFPVVMTACHVLVSTILLLPLFSVGHYRAGNASVLSSRRVLRDLAVVGVLQGLQVATNNASLVYIELSMNQVVRAMLPVVVAPFAVCIEGKVPDARQTGALVLVSVGVVMAVFDKKTMGGSALGVGLVVLSLVLLAGQLSFASKMLHGLRLDSVQVTFYTGPVAFVALAPCALVTGEAHAAARLAAARPTLCLGILLGGSLIAVLYNVIVYHTLRLFSSVGAAVVGNAKVIVVIFLAHLVLGEVSAWSRVQAFGSALTLGSAFAYAYLKMFPLGAPAGDAAARSAVERLTDPNAPPSDALDALEKREARAGDDRDGGASAASDTPGSTSDSEGGQVVAVDFARNVSFNGTHIDMSGGRSGPLEHARFGSSQSQGELAGLVESERERDAHDAPPAGTAGADRPVRGP</sequence>
<dbReference type="GO" id="GO:0016020">
    <property type="term" value="C:membrane"/>
    <property type="evidence" value="ECO:0007669"/>
    <property type="project" value="UniProtKB-SubCell"/>
</dbReference>
<dbReference type="InterPro" id="IPR037185">
    <property type="entry name" value="EmrE-like"/>
</dbReference>
<dbReference type="InterPro" id="IPR004853">
    <property type="entry name" value="Sugar_P_trans_dom"/>
</dbReference>
<evidence type="ECO:0000256" key="4">
    <source>
        <dbReference type="ARBA" id="ARBA00023136"/>
    </source>
</evidence>
<feature type="transmembrane region" description="Helical" evidence="6">
    <location>
        <begin position="184"/>
        <end position="205"/>
    </location>
</feature>
<feature type="domain" description="Sugar phosphate transporter" evidence="7">
    <location>
        <begin position="4"/>
        <end position="295"/>
    </location>
</feature>
<protein>
    <recommendedName>
        <fullName evidence="7">Sugar phosphate transporter domain-containing protein</fullName>
    </recommendedName>
</protein>
<feature type="compositionally biased region" description="Basic and acidic residues" evidence="5">
    <location>
        <begin position="337"/>
        <end position="346"/>
    </location>
</feature>
<evidence type="ECO:0000256" key="1">
    <source>
        <dbReference type="ARBA" id="ARBA00004141"/>
    </source>
</evidence>
<dbReference type="OrthoDB" id="10261634at2759"/>
<gene>
    <name evidence="8" type="ORF">KFE25_010037</name>
</gene>
<reference evidence="8" key="1">
    <citation type="submission" date="2021-05" db="EMBL/GenBank/DDBJ databases">
        <title>The genome of the haptophyte Pavlova lutheri (Diacronema luteri, Pavlovales) - a model for lipid biosynthesis in eukaryotic algae.</title>
        <authorList>
            <person name="Hulatt C.J."/>
            <person name="Posewitz M.C."/>
        </authorList>
    </citation>
    <scope>NUCLEOTIDE SEQUENCE</scope>
    <source>
        <strain evidence="8">NIVA-4/92</strain>
    </source>
</reference>
<dbReference type="Proteomes" id="UP000751190">
    <property type="component" value="Unassembled WGS sequence"/>
</dbReference>
<keyword evidence="4 6" id="KW-0472">Membrane</keyword>
<evidence type="ECO:0000313" key="8">
    <source>
        <dbReference type="EMBL" id="KAG8464669.1"/>
    </source>
</evidence>
<organism evidence="8 9">
    <name type="scientific">Diacronema lutheri</name>
    <name type="common">Unicellular marine alga</name>
    <name type="synonym">Monochrysis lutheri</name>
    <dbReference type="NCBI Taxonomy" id="2081491"/>
    <lineage>
        <taxon>Eukaryota</taxon>
        <taxon>Haptista</taxon>
        <taxon>Haptophyta</taxon>
        <taxon>Pavlovophyceae</taxon>
        <taxon>Pavlovales</taxon>
        <taxon>Pavlovaceae</taxon>
        <taxon>Diacronema</taxon>
    </lineage>
</organism>
<accession>A0A8J5XJV0</accession>
<feature type="transmembrane region" description="Helical" evidence="6">
    <location>
        <begin position="217"/>
        <end position="239"/>
    </location>
</feature>
<dbReference type="PANTHER" id="PTHR11132">
    <property type="entry name" value="SOLUTE CARRIER FAMILY 35"/>
    <property type="match status" value="1"/>
</dbReference>
<evidence type="ECO:0000256" key="6">
    <source>
        <dbReference type="SAM" id="Phobius"/>
    </source>
</evidence>
<feature type="region of interest" description="Disordered" evidence="5">
    <location>
        <begin position="382"/>
        <end position="436"/>
    </location>
</feature>
<dbReference type="Pfam" id="PF03151">
    <property type="entry name" value="TPT"/>
    <property type="match status" value="1"/>
</dbReference>
<evidence type="ECO:0000259" key="7">
    <source>
        <dbReference type="Pfam" id="PF03151"/>
    </source>
</evidence>
<dbReference type="AlphaFoldDB" id="A0A8J5XJV0"/>
<dbReference type="EMBL" id="JAGTXO010000012">
    <property type="protein sequence ID" value="KAG8464669.1"/>
    <property type="molecule type" value="Genomic_DNA"/>
</dbReference>
<evidence type="ECO:0000256" key="2">
    <source>
        <dbReference type="ARBA" id="ARBA00022692"/>
    </source>
</evidence>
<evidence type="ECO:0000256" key="5">
    <source>
        <dbReference type="SAM" id="MobiDB-lite"/>
    </source>
</evidence>
<feature type="compositionally biased region" description="Basic and acidic residues" evidence="5">
    <location>
        <begin position="411"/>
        <end position="420"/>
    </location>
</feature>
<dbReference type="InterPro" id="IPR050186">
    <property type="entry name" value="TPT_transporter"/>
</dbReference>
<dbReference type="SUPFAM" id="SSF103481">
    <property type="entry name" value="Multidrug resistance efflux transporter EmrE"/>
    <property type="match status" value="1"/>
</dbReference>
<feature type="transmembrane region" description="Helical" evidence="6">
    <location>
        <begin position="276"/>
        <end position="298"/>
    </location>
</feature>
<keyword evidence="9" id="KW-1185">Reference proteome</keyword>
<feature type="transmembrane region" description="Helical" evidence="6">
    <location>
        <begin position="246"/>
        <end position="270"/>
    </location>
</feature>
<keyword evidence="3 6" id="KW-1133">Transmembrane helix</keyword>
<feature type="transmembrane region" description="Helical" evidence="6">
    <location>
        <begin position="149"/>
        <end position="172"/>
    </location>
</feature>
<evidence type="ECO:0000313" key="9">
    <source>
        <dbReference type="Proteomes" id="UP000751190"/>
    </source>
</evidence>
<evidence type="ECO:0000256" key="3">
    <source>
        <dbReference type="ARBA" id="ARBA00022989"/>
    </source>
</evidence>
<feature type="region of interest" description="Disordered" evidence="5">
    <location>
        <begin position="337"/>
        <end position="364"/>
    </location>
</feature>
<feature type="transmembrane region" description="Helical" evidence="6">
    <location>
        <begin position="30"/>
        <end position="53"/>
    </location>
</feature>
<comment type="subcellular location">
    <subcellularLocation>
        <location evidence="1">Membrane</location>
        <topology evidence="1">Multi-pass membrane protein</topology>
    </subcellularLocation>
</comment>
<keyword evidence="2 6" id="KW-0812">Transmembrane</keyword>